<keyword evidence="3" id="KW-1185">Reference proteome</keyword>
<evidence type="ECO:0000313" key="2">
    <source>
        <dbReference type="EMBL" id="KAH3896988.1"/>
    </source>
</evidence>
<comment type="caution">
    <text evidence="2">The sequence shown here is derived from an EMBL/GenBank/DDBJ whole genome shotgun (WGS) entry which is preliminary data.</text>
</comment>
<dbReference type="InterPro" id="IPR012317">
    <property type="entry name" value="Poly(ADP-ribose)pol_cat_dom"/>
</dbReference>
<organism evidence="2 3">
    <name type="scientific">Dreissena polymorpha</name>
    <name type="common">Zebra mussel</name>
    <name type="synonym">Mytilus polymorpha</name>
    <dbReference type="NCBI Taxonomy" id="45954"/>
    <lineage>
        <taxon>Eukaryota</taxon>
        <taxon>Metazoa</taxon>
        <taxon>Spiralia</taxon>
        <taxon>Lophotrochozoa</taxon>
        <taxon>Mollusca</taxon>
        <taxon>Bivalvia</taxon>
        <taxon>Autobranchia</taxon>
        <taxon>Heteroconchia</taxon>
        <taxon>Euheterodonta</taxon>
        <taxon>Imparidentia</taxon>
        <taxon>Neoheterodontei</taxon>
        <taxon>Myida</taxon>
        <taxon>Dreissenoidea</taxon>
        <taxon>Dreissenidae</taxon>
        <taxon>Dreissena</taxon>
    </lineage>
</organism>
<dbReference type="SUPFAM" id="SSF56399">
    <property type="entry name" value="ADP-ribosylation"/>
    <property type="match status" value="1"/>
</dbReference>
<evidence type="ECO:0000313" key="3">
    <source>
        <dbReference type="Proteomes" id="UP000828390"/>
    </source>
</evidence>
<proteinExistence type="predicted"/>
<reference evidence="2" key="2">
    <citation type="submission" date="2020-11" db="EMBL/GenBank/DDBJ databases">
        <authorList>
            <person name="McCartney M.A."/>
            <person name="Auch B."/>
            <person name="Kono T."/>
            <person name="Mallez S."/>
            <person name="Becker A."/>
            <person name="Gohl D.M."/>
            <person name="Silverstein K.A.T."/>
            <person name="Koren S."/>
            <person name="Bechman K.B."/>
            <person name="Herman A."/>
            <person name="Abrahante J.E."/>
            <person name="Garbe J."/>
        </authorList>
    </citation>
    <scope>NUCLEOTIDE SEQUENCE</scope>
    <source>
        <strain evidence="2">Duluth1</strain>
        <tissue evidence="2">Whole animal</tissue>
    </source>
</reference>
<feature type="domain" description="PARP catalytic" evidence="1">
    <location>
        <begin position="1"/>
        <end position="64"/>
    </location>
</feature>
<dbReference type="Gene3D" id="3.90.228.10">
    <property type="match status" value="1"/>
</dbReference>
<sequence>MLGRGIYFTDSLVKADQHTQPDDSAMCCVIMARILLGDFVIATNLSDISSTGVEPQCNKCMTTS</sequence>
<dbReference type="Proteomes" id="UP000828390">
    <property type="component" value="Unassembled WGS sequence"/>
</dbReference>
<evidence type="ECO:0000259" key="1">
    <source>
        <dbReference type="PROSITE" id="PS51059"/>
    </source>
</evidence>
<protein>
    <recommendedName>
        <fullName evidence="1">PARP catalytic domain-containing protein</fullName>
    </recommendedName>
</protein>
<accession>A0A9D4NI39</accession>
<gene>
    <name evidence="2" type="ORF">DPMN_021172</name>
</gene>
<dbReference type="GO" id="GO:0003950">
    <property type="term" value="F:NAD+ poly-ADP-ribosyltransferase activity"/>
    <property type="evidence" value="ECO:0007669"/>
    <property type="project" value="InterPro"/>
</dbReference>
<dbReference type="EMBL" id="JAIWYP010000001">
    <property type="protein sequence ID" value="KAH3896988.1"/>
    <property type="molecule type" value="Genomic_DNA"/>
</dbReference>
<reference evidence="2" key="1">
    <citation type="journal article" date="2019" name="bioRxiv">
        <title>The Genome of the Zebra Mussel, Dreissena polymorpha: A Resource for Invasive Species Research.</title>
        <authorList>
            <person name="McCartney M.A."/>
            <person name="Auch B."/>
            <person name="Kono T."/>
            <person name="Mallez S."/>
            <person name="Zhang Y."/>
            <person name="Obille A."/>
            <person name="Becker A."/>
            <person name="Abrahante J.E."/>
            <person name="Garbe J."/>
            <person name="Badalamenti J.P."/>
            <person name="Herman A."/>
            <person name="Mangelson H."/>
            <person name="Liachko I."/>
            <person name="Sullivan S."/>
            <person name="Sone E.D."/>
            <person name="Koren S."/>
            <person name="Silverstein K.A.T."/>
            <person name="Beckman K.B."/>
            <person name="Gohl D.M."/>
        </authorList>
    </citation>
    <scope>NUCLEOTIDE SEQUENCE</scope>
    <source>
        <strain evidence="2">Duluth1</strain>
        <tissue evidence="2">Whole animal</tissue>
    </source>
</reference>
<name>A0A9D4NI39_DREPO</name>
<dbReference type="AlphaFoldDB" id="A0A9D4NI39"/>
<dbReference type="PROSITE" id="PS51059">
    <property type="entry name" value="PARP_CATALYTIC"/>
    <property type="match status" value="1"/>
</dbReference>